<keyword evidence="1 5" id="KW-0328">Glycosyltransferase</keyword>
<dbReference type="GO" id="GO:0000162">
    <property type="term" value="P:L-tryptophan biosynthetic process"/>
    <property type="evidence" value="ECO:0007669"/>
    <property type="project" value="InterPro"/>
</dbReference>
<name>D0MEK8_RHOM4</name>
<dbReference type="Proteomes" id="UP000002221">
    <property type="component" value="Chromosome"/>
</dbReference>
<dbReference type="PANTHER" id="PTHR43285">
    <property type="entry name" value="ANTHRANILATE PHOSPHORIBOSYLTRANSFERASE"/>
    <property type="match status" value="1"/>
</dbReference>
<evidence type="ECO:0000256" key="2">
    <source>
        <dbReference type="ARBA" id="ARBA00022679"/>
    </source>
</evidence>
<dbReference type="InterPro" id="IPR005940">
    <property type="entry name" value="Anthranilate_Pribosyl_Tfrase"/>
</dbReference>
<keyword evidence="2 5" id="KW-0808">Transferase</keyword>
<dbReference type="eggNOG" id="COG0547">
    <property type="taxonomic scope" value="Bacteria"/>
</dbReference>
<proteinExistence type="predicted"/>
<dbReference type="PANTHER" id="PTHR43285:SF2">
    <property type="entry name" value="ANTHRANILATE PHOSPHORIBOSYLTRANSFERASE"/>
    <property type="match status" value="1"/>
</dbReference>
<dbReference type="GO" id="GO:0005829">
    <property type="term" value="C:cytosol"/>
    <property type="evidence" value="ECO:0007669"/>
    <property type="project" value="TreeGrafter"/>
</dbReference>
<evidence type="ECO:0000259" key="3">
    <source>
        <dbReference type="Pfam" id="PF00591"/>
    </source>
</evidence>
<evidence type="ECO:0000313" key="6">
    <source>
        <dbReference type="Proteomes" id="UP000002221"/>
    </source>
</evidence>
<dbReference type="OrthoDB" id="9926at2"/>
<dbReference type="InterPro" id="IPR036320">
    <property type="entry name" value="Glycosyl_Trfase_fam3_N_dom_sf"/>
</dbReference>
<dbReference type="KEGG" id="rmr:Rmar_2358"/>
<dbReference type="SUPFAM" id="SSF47648">
    <property type="entry name" value="Nucleoside phosphorylase/phosphoribosyltransferase N-terminal domain"/>
    <property type="match status" value="1"/>
</dbReference>
<evidence type="ECO:0000313" key="5">
    <source>
        <dbReference type="EMBL" id="ACY49236.1"/>
    </source>
</evidence>
<dbReference type="Pfam" id="PF00591">
    <property type="entry name" value="Glycos_transf_3"/>
    <property type="match status" value="1"/>
</dbReference>
<protein>
    <submittedName>
        <fullName evidence="5">Anthranilate phosphoribosyltransferase</fullName>
        <ecNumber evidence="5">2.4.2.18</ecNumber>
    </submittedName>
</protein>
<feature type="domain" description="Glycosyl transferase family 3" evidence="3">
    <location>
        <begin position="100"/>
        <end position="328"/>
    </location>
</feature>
<dbReference type="SUPFAM" id="SSF52418">
    <property type="entry name" value="Nucleoside phosphorylase/phosphoribosyltransferase catalytic domain"/>
    <property type="match status" value="1"/>
</dbReference>
<sequence length="346" mass="37294">MQAFIPYVQAVGRGEKLKRDLTREEAREAMRLMLDGTATPAQIGAFLITQRVKGETADEIEGFVEAARTFCQQIRPRVPNLLDLGVPYDGKARTPQLAPAIALIVAATGQPVVLHGAPGVPTKQGVTPAHVLEALGIPAEQAPEAVAHQLETLGIGYLHAPRFAPAWHALTPVRQQFGLRTALNTVEKLLNPANASRCVAGFFHRNYLLRMRAAVQRLFPGSWLVQGIEGSIECRAGRTTRLYPADEAAEPLVVEAPRLGFATPDDTEVPADAAIHAEITRSILADRPSSSRDTALLTAGVLLYVSGRADRLADGVEQARAALADGKAFRLLQQWMETVRTSAPSS</sequence>
<gene>
    <name evidence="5" type="ordered locus">Rmar_2358</name>
</gene>
<dbReference type="AlphaFoldDB" id="D0MEK8"/>
<dbReference type="GO" id="GO:0004048">
    <property type="term" value="F:anthranilate phosphoribosyltransferase activity"/>
    <property type="evidence" value="ECO:0007669"/>
    <property type="project" value="UniProtKB-EC"/>
</dbReference>
<dbReference type="EC" id="2.4.2.18" evidence="5"/>
<dbReference type="HOGENOM" id="CLU_034315_0_0_10"/>
<accession>D0MEK8</accession>
<dbReference type="Pfam" id="PF02885">
    <property type="entry name" value="Glycos_trans_3N"/>
    <property type="match status" value="1"/>
</dbReference>
<dbReference type="InterPro" id="IPR017459">
    <property type="entry name" value="Glycosyl_Trfase_fam3_N_dom"/>
</dbReference>
<dbReference type="InterPro" id="IPR000312">
    <property type="entry name" value="Glycosyl_Trfase_fam3"/>
</dbReference>
<evidence type="ECO:0000256" key="1">
    <source>
        <dbReference type="ARBA" id="ARBA00022676"/>
    </source>
</evidence>
<dbReference type="RefSeq" id="WP_012844846.1">
    <property type="nucleotide sequence ID" value="NC_013501.1"/>
</dbReference>
<dbReference type="Gene3D" id="3.40.1030.10">
    <property type="entry name" value="Nucleoside phosphorylase/phosphoribosyltransferase catalytic domain"/>
    <property type="match status" value="1"/>
</dbReference>
<dbReference type="InterPro" id="IPR035902">
    <property type="entry name" value="Nuc_phospho_transferase"/>
</dbReference>
<dbReference type="STRING" id="518766.Rmar_2358"/>
<organism evidence="5 6">
    <name type="scientific">Rhodothermus marinus (strain ATCC 43812 / DSM 4252 / R-10)</name>
    <name type="common">Rhodothermus obamensis</name>
    <dbReference type="NCBI Taxonomy" id="518766"/>
    <lineage>
        <taxon>Bacteria</taxon>
        <taxon>Pseudomonadati</taxon>
        <taxon>Rhodothermota</taxon>
        <taxon>Rhodothermia</taxon>
        <taxon>Rhodothermales</taxon>
        <taxon>Rhodothermaceae</taxon>
        <taxon>Rhodothermus</taxon>
    </lineage>
</organism>
<evidence type="ECO:0000259" key="4">
    <source>
        <dbReference type="Pfam" id="PF02885"/>
    </source>
</evidence>
<feature type="domain" description="Glycosyl transferase family 3 N-terminal" evidence="4">
    <location>
        <begin position="8"/>
        <end position="70"/>
    </location>
</feature>
<dbReference type="EMBL" id="CP001807">
    <property type="protein sequence ID" value="ACY49236.1"/>
    <property type="molecule type" value="Genomic_DNA"/>
</dbReference>
<dbReference type="Gene3D" id="1.20.970.10">
    <property type="entry name" value="Transferase, Pyrimidine Nucleoside Phosphorylase, Chain C"/>
    <property type="match status" value="1"/>
</dbReference>
<keyword evidence="6" id="KW-1185">Reference proteome</keyword>
<reference evidence="5 6" key="1">
    <citation type="journal article" date="2009" name="Stand. Genomic Sci.">
        <title>Complete genome sequence of Rhodothermus marinus type strain (R-10).</title>
        <authorList>
            <person name="Nolan M."/>
            <person name="Tindall B.J."/>
            <person name="Pomrenke H."/>
            <person name="Lapidus A."/>
            <person name="Copeland A."/>
            <person name="Glavina Del Rio T."/>
            <person name="Lucas S."/>
            <person name="Chen F."/>
            <person name="Tice H."/>
            <person name="Cheng J.F."/>
            <person name="Saunders E."/>
            <person name="Han C."/>
            <person name="Bruce D."/>
            <person name="Goodwin L."/>
            <person name="Chain P."/>
            <person name="Pitluck S."/>
            <person name="Ovchinikova G."/>
            <person name="Pati A."/>
            <person name="Ivanova N."/>
            <person name="Mavromatis K."/>
            <person name="Chen A."/>
            <person name="Palaniappan K."/>
            <person name="Land M."/>
            <person name="Hauser L."/>
            <person name="Chang Y.J."/>
            <person name="Jeffries C.D."/>
            <person name="Brettin T."/>
            <person name="Goker M."/>
            <person name="Bristow J."/>
            <person name="Eisen J.A."/>
            <person name="Markowitz V."/>
            <person name="Hugenholtz P."/>
            <person name="Kyrpides N.C."/>
            <person name="Klenk H.P."/>
            <person name="Detter J.C."/>
        </authorList>
    </citation>
    <scope>NUCLEOTIDE SEQUENCE [LARGE SCALE GENOMIC DNA]</scope>
    <source>
        <strain evidence="6">ATCC 43812 / DSM 4252 / R-10</strain>
    </source>
</reference>